<evidence type="ECO:0000313" key="4">
    <source>
        <dbReference type="EMBL" id="CUO99549.1"/>
    </source>
</evidence>
<dbReference type="Gene3D" id="3.30.420.40">
    <property type="match status" value="2"/>
</dbReference>
<dbReference type="PANTHER" id="PTHR18964:SF149">
    <property type="entry name" value="BIFUNCTIONAL UDP-N-ACETYLGLUCOSAMINE 2-EPIMERASE_N-ACETYLMANNOSAMINE KINASE"/>
    <property type="match status" value="1"/>
</dbReference>
<dbReference type="InterPro" id="IPR036388">
    <property type="entry name" value="WH-like_DNA-bd_sf"/>
</dbReference>
<evidence type="ECO:0000256" key="1">
    <source>
        <dbReference type="ARBA" id="ARBA00002486"/>
    </source>
</evidence>
<keyword evidence="3" id="KW-0859">Xylose metabolism</keyword>
<comment type="function">
    <text evidence="1">Transcriptional repressor of xylose-utilizing enzymes.</text>
</comment>
<dbReference type="RefSeq" id="WP_055658759.1">
    <property type="nucleotide sequence ID" value="NZ_CABIXC010000015.1"/>
</dbReference>
<dbReference type="EMBL" id="CYZE01000015">
    <property type="protein sequence ID" value="CUO99549.1"/>
    <property type="molecule type" value="Genomic_DNA"/>
</dbReference>
<dbReference type="Proteomes" id="UP000095651">
    <property type="component" value="Unassembled WGS sequence"/>
</dbReference>
<name>A0A174JR84_9FIRM</name>
<dbReference type="SUPFAM" id="SSF46785">
    <property type="entry name" value="Winged helix' DNA-binding domain"/>
    <property type="match status" value="1"/>
</dbReference>
<reference evidence="4 5" key="1">
    <citation type="submission" date="2015-09" db="EMBL/GenBank/DDBJ databases">
        <authorList>
            <consortium name="Pathogen Informatics"/>
        </authorList>
    </citation>
    <scope>NUCLEOTIDE SEQUENCE [LARGE SCALE GENOMIC DNA]</scope>
    <source>
        <strain evidence="4 5">2789STDY5608850</strain>
    </source>
</reference>
<dbReference type="InterPro" id="IPR043129">
    <property type="entry name" value="ATPase_NBD"/>
</dbReference>
<accession>A0A174JR84</accession>
<dbReference type="GO" id="GO:0042732">
    <property type="term" value="P:D-xylose metabolic process"/>
    <property type="evidence" value="ECO:0007669"/>
    <property type="project" value="UniProtKB-KW"/>
</dbReference>
<comment type="similarity">
    <text evidence="2">Belongs to the ROK (NagC/XylR) family.</text>
</comment>
<dbReference type="InterPro" id="IPR036390">
    <property type="entry name" value="WH_DNA-bd_sf"/>
</dbReference>
<dbReference type="Pfam" id="PF00480">
    <property type="entry name" value="ROK"/>
    <property type="match status" value="1"/>
</dbReference>
<evidence type="ECO:0000256" key="2">
    <source>
        <dbReference type="ARBA" id="ARBA00006479"/>
    </source>
</evidence>
<protein>
    <submittedName>
        <fullName evidence="4">Xylose repressor XylR</fullName>
    </submittedName>
</protein>
<dbReference type="SUPFAM" id="SSF53067">
    <property type="entry name" value="Actin-like ATPase domain"/>
    <property type="match status" value="2"/>
</dbReference>
<dbReference type="Gene3D" id="1.10.10.10">
    <property type="entry name" value="Winged helix-like DNA-binding domain superfamily/Winged helix DNA-binding domain"/>
    <property type="match status" value="1"/>
</dbReference>
<dbReference type="InterPro" id="IPR000600">
    <property type="entry name" value="ROK"/>
</dbReference>
<dbReference type="AlphaFoldDB" id="A0A174JR84"/>
<dbReference type="PANTHER" id="PTHR18964">
    <property type="entry name" value="ROK (REPRESSOR, ORF, KINASE) FAMILY"/>
    <property type="match status" value="1"/>
</dbReference>
<sequence length="389" mass="44122">MTELSAKEEKILWYIYAIKHVSRKSLLELSHYKAPTLYRVIEALVQNGYAEVSGSEEYGSKGRPGELLSMNSRHAYVFSICILRETFYCAVVDFSNDILTMEEHRLIPGMTPEQLADIARQDFSEACERLGLAEDLFLEIGLSAVGPLDYANGQMLRPLYFLAGEWKNIPIVKVLQTRFNRKVYLDCNARAALMGNYLPNYFERHQNVVYVTVGNGIGSGLVINRKLMLNHNIILDGFAHMTIDMDGRKCTCGEYGCVEAYVSVPAILAQCVEEMRLGIDSSMKSHMDHLTLQDLQRAVRTKDALAVIQINKAANIFAKCILNYLRMVELEAVVLGGSLIEAVPEFYDRVEQYARERNSSVMFYRSTEKEKNILRGIASEIVMRYIFGE</sequence>
<keyword evidence="3" id="KW-0119">Carbohydrate metabolism</keyword>
<evidence type="ECO:0000313" key="5">
    <source>
        <dbReference type="Proteomes" id="UP000095651"/>
    </source>
</evidence>
<evidence type="ECO:0000256" key="3">
    <source>
        <dbReference type="ARBA" id="ARBA00022629"/>
    </source>
</evidence>
<gene>
    <name evidence="4" type="primary">xylR1</name>
    <name evidence="4" type="ORF">ERS852407_04657</name>
</gene>
<organism evidence="4 5">
    <name type="scientific">Hungatella hathewayi</name>
    <dbReference type="NCBI Taxonomy" id="154046"/>
    <lineage>
        <taxon>Bacteria</taxon>
        <taxon>Bacillati</taxon>
        <taxon>Bacillota</taxon>
        <taxon>Clostridia</taxon>
        <taxon>Lachnospirales</taxon>
        <taxon>Lachnospiraceae</taxon>
        <taxon>Hungatella</taxon>
    </lineage>
</organism>
<proteinExistence type="inferred from homology"/>